<gene>
    <name evidence="3" type="ORF">g.44834</name>
</gene>
<dbReference type="PANTHER" id="PTHR12162">
    <property type="entry name" value="NIBRIN-RELATED"/>
    <property type="match status" value="1"/>
</dbReference>
<dbReference type="SMART" id="SM01348">
    <property type="entry name" value="Nbs1_C"/>
    <property type="match status" value="1"/>
</dbReference>
<feature type="compositionally biased region" description="Polar residues" evidence="1">
    <location>
        <begin position="266"/>
        <end position="280"/>
    </location>
</feature>
<feature type="compositionally biased region" description="Basic and acidic residues" evidence="1">
    <location>
        <begin position="103"/>
        <end position="114"/>
    </location>
</feature>
<feature type="domain" description="Nibrin C-terminal" evidence="2">
    <location>
        <begin position="425"/>
        <end position="484"/>
    </location>
</feature>
<dbReference type="EMBL" id="GECU01029648">
    <property type="protein sequence ID" value="JAS78058.1"/>
    <property type="molecule type" value="Transcribed_RNA"/>
</dbReference>
<dbReference type="GO" id="GO:0030870">
    <property type="term" value="C:Mre11 complex"/>
    <property type="evidence" value="ECO:0007669"/>
    <property type="project" value="InterPro"/>
</dbReference>
<dbReference type="Gene3D" id="3.40.50.10980">
    <property type="entry name" value="Nibrin, BRCT2 domain"/>
    <property type="match status" value="1"/>
</dbReference>
<proteinExistence type="predicted"/>
<dbReference type="PANTHER" id="PTHR12162:SF0">
    <property type="entry name" value="NIBRIN"/>
    <property type="match status" value="1"/>
</dbReference>
<dbReference type="GO" id="GO:0007095">
    <property type="term" value="P:mitotic G2 DNA damage checkpoint signaling"/>
    <property type="evidence" value="ECO:0007669"/>
    <property type="project" value="InterPro"/>
</dbReference>
<feature type="non-terminal residue" evidence="3">
    <location>
        <position position="1"/>
    </location>
</feature>
<protein>
    <recommendedName>
        <fullName evidence="2">Nibrin C-terminal domain-containing protein</fullName>
    </recommendedName>
</protein>
<dbReference type="InterPro" id="IPR013908">
    <property type="entry name" value="Nibrin_C"/>
</dbReference>
<dbReference type="Pfam" id="PF08599">
    <property type="entry name" value="Nbs1_C"/>
    <property type="match status" value="1"/>
</dbReference>
<dbReference type="InterPro" id="IPR043014">
    <property type="entry name" value="Nibrin_BRCT2_sf"/>
</dbReference>
<name>A0A1B6HTP7_9HEMI</name>
<feature type="compositionally biased region" description="Basic and acidic residues" evidence="1">
    <location>
        <begin position="141"/>
        <end position="152"/>
    </location>
</feature>
<organism evidence="3">
    <name type="scientific">Homalodisca liturata</name>
    <dbReference type="NCBI Taxonomy" id="320908"/>
    <lineage>
        <taxon>Eukaryota</taxon>
        <taxon>Metazoa</taxon>
        <taxon>Ecdysozoa</taxon>
        <taxon>Arthropoda</taxon>
        <taxon>Hexapoda</taxon>
        <taxon>Insecta</taxon>
        <taxon>Pterygota</taxon>
        <taxon>Neoptera</taxon>
        <taxon>Paraneoptera</taxon>
        <taxon>Hemiptera</taxon>
        <taxon>Auchenorrhyncha</taxon>
        <taxon>Membracoidea</taxon>
        <taxon>Cicadellidae</taxon>
        <taxon>Cicadellinae</taxon>
        <taxon>Proconiini</taxon>
        <taxon>Homalodisca</taxon>
    </lineage>
</organism>
<dbReference type="GO" id="GO:0000724">
    <property type="term" value="P:double-strand break repair via homologous recombination"/>
    <property type="evidence" value="ECO:0007669"/>
    <property type="project" value="TreeGrafter"/>
</dbReference>
<feature type="region of interest" description="Disordered" evidence="1">
    <location>
        <begin position="62"/>
        <end position="186"/>
    </location>
</feature>
<sequence>ITVARKLREKGVRCIPESEIGLGVLYCSMVQYCNPRFSAKSVLGSSNSSLESTQPVNVICPDSEETANSSADNQDDINTVPRFFDSSTSKKRVHEDVSEDEEQTRKKPDKRGESQDIFDSQGSGVQKPSCSGLSLTLKKVTSAEDSSKEKRPVLNSNPSLDMFAPSGKISTSHNQTDVRPSSEDLFGSTGLRQIQNTKADDDEFSFTSKKCRKLQKEAENEVDEFSFTSKKNSAKQQEQVIDDEFSFTSTKRASKRNRNSDVDMFASSNESSFNKNNVTPGPSKVRRTDNEVEFRIAEKKMSPLKDNIFVFPEKPKRKRNNESLIVDDEPGPEVKVALFTKQEKPIVGSSDMEMEKEAVKQSTVDPKVLVTYSKLNPPIVNIKKEVEDEEVDELAKELHNATIVVFKPLVVVKPKPVDRTTVGSGKNFKKFRKVVSLNKRAVPHIIGGSDLVPHNEILEPPDDLLLPDLPKHQPTPEDDWGFQNTKKKGKAY</sequence>
<dbReference type="InterPro" id="IPR040227">
    <property type="entry name" value="Nibrin-rel"/>
</dbReference>
<feature type="compositionally biased region" description="Polar residues" evidence="1">
    <location>
        <begin position="117"/>
        <end position="134"/>
    </location>
</feature>
<accession>A0A1B6HTP7</accession>
<reference evidence="3" key="1">
    <citation type="submission" date="2015-11" db="EMBL/GenBank/DDBJ databases">
        <title>De novo transcriptome assembly of four potential Pierce s Disease insect vectors from Arizona vineyards.</title>
        <authorList>
            <person name="Tassone E.E."/>
        </authorList>
    </citation>
    <scope>NUCLEOTIDE SEQUENCE</scope>
</reference>
<dbReference type="GO" id="GO:0003684">
    <property type="term" value="F:damaged DNA binding"/>
    <property type="evidence" value="ECO:0007669"/>
    <property type="project" value="TreeGrafter"/>
</dbReference>
<feature type="compositionally biased region" description="Polar residues" evidence="1">
    <location>
        <begin position="168"/>
        <end position="179"/>
    </location>
</feature>
<evidence type="ECO:0000256" key="1">
    <source>
        <dbReference type="SAM" id="MobiDB-lite"/>
    </source>
</evidence>
<evidence type="ECO:0000259" key="2">
    <source>
        <dbReference type="SMART" id="SM01348"/>
    </source>
</evidence>
<evidence type="ECO:0000313" key="3">
    <source>
        <dbReference type="EMBL" id="JAS78058.1"/>
    </source>
</evidence>
<feature type="region of interest" description="Disordered" evidence="1">
    <location>
        <begin position="265"/>
        <end position="285"/>
    </location>
</feature>
<feature type="region of interest" description="Disordered" evidence="1">
    <location>
        <begin position="462"/>
        <end position="492"/>
    </location>
</feature>
<dbReference type="AlphaFoldDB" id="A0A1B6HTP7"/>